<dbReference type="RefSeq" id="WP_191764580.1">
    <property type="nucleotide sequence ID" value="NZ_JACSPP010000043.1"/>
</dbReference>
<dbReference type="Proteomes" id="UP000620874">
    <property type="component" value="Unassembled WGS sequence"/>
</dbReference>
<sequence length="362" mass="41660">MKIGILTFHCAYNYGAVLQAFALQEYLQYIGNDVHIIDYRPKYLWNANKSFDWSVRALKSFIKKILIYQSNQRKERRFHEFWDNHLNLENIDLNIQSNSYDTFVFGSDQIWNATITGGKFDRIYFGDFEAARNRKLIVYAVSIGGYSLSPVDKSLIRDRLNNFEAISVREKKLQITLQEILHKTVDCVLDPSLLVDTFAFDSLISEPLIDKTYICIYEVTPDSRTVQIAKKLSEGMNGAKIIRIGNYLKNGGGCENIIDAGPIDFLNYIKYSACVVTTSFHGTAFSIIFKKPFFTLKVSNSSDSRITDLLGDLNLMNQYILDVNVNSITIPQIDYKNVEVLLDKRRNESRLFLDKIFSKEKC</sequence>
<name>A0ABR8YAH2_9BACT</name>
<evidence type="ECO:0000313" key="3">
    <source>
        <dbReference type="Proteomes" id="UP000620874"/>
    </source>
</evidence>
<accession>A0ABR8YAH2</accession>
<dbReference type="EMBL" id="JACSPP010000043">
    <property type="protein sequence ID" value="MBD8041209.1"/>
    <property type="molecule type" value="Genomic_DNA"/>
</dbReference>
<protein>
    <submittedName>
        <fullName evidence="2">Polysaccharide pyruvyl transferase family protein</fullName>
    </submittedName>
</protein>
<dbReference type="Pfam" id="PF04230">
    <property type="entry name" value="PS_pyruv_trans"/>
    <property type="match status" value="1"/>
</dbReference>
<dbReference type="InterPro" id="IPR007345">
    <property type="entry name" value="Polysacch_pyruvyl_Trfase"/>
</dbReference>
<keyword evidence="2" id="KW-0808">Transferase</keyword>
<comment type="caution">
    <text evidence="2">The sequence shown here is derived from an EMBL/GenBank/DDBJ whole genome shotgun (WGS) entry which is preliminary data.</text>
</comment>
<feature type="domain" description="Polysaccharide pyruvyl transferase" evidence="1">
    <location>
        <begin position="13"/>
        <end position="299"/>
    </location>
</feature>
<gene>
    <name evidence="2" type="ORF">H9625_12335</name>
</gene>
<evidence type="ECO:0000259" key="1">
    <source>
        <dbReference type="Pfam" id="PF04230"/>
    </source>
</evidence>
<proteinExistence type="predicted"/>
<organism evidence="2 3">
    <name type="scientific">Phocaeicola intestinalis</name>
    <dbReference type="NCBI Taxonomy" id="2762212"/>
    <lineage>
        <taxon>Bacteria</taxon>
        <taxon>Pseudomonadati</taxon>
        <taxon>Bacteroidota</taxon>
        <taxon>Bacteroidia</taxon>
        <taxon>Bacteroidales</taxon>
        <taxon>Bacteroidaceae</taxon>
        <taxon>Phocaeicola</taxon>
    </lineage>
</organism>
<evidence type="ECO:0000313" key="2">
    <source>
        <dbReference type="EMBL" id="MBD8041209.1"/>
    </source>
</evidence>
<keyword evidence="3" id="KW-1185">Reference proteome</keyword>
<reference evidence="2 3" key="1">
    <citation type="submission" date="2020-08" db="EMBL/GenBank/DDBJ databases">
        <title>A Genomic Blueprint of the Chicken Gut Microbiome.</title>
        <authorList>
            <person name="Gilroy R."/>
            <person name="Ravi A."/>
            <person name="Getino M."/>
            <person name="Pursley I."/>
            <person name="Horton D.L."/>
            <person name="Alikhan N.-F."/>
            <person name="Baker D."/>
            <person name="Gharbi K."/>
            <person name="Hall N."/>
            <person name="Watson M."/>
            <person name="Adriaenssens E.M."/>
            <person name="Foster-Nyarko E."/>
            <person name="Jarju S."/>
            <person name="Secka A."/>
            <person name="Antonio M."/>
            <person name="Oren A."/>
            <person name="Chaudhuri R."/>
            <person name="La Ragione R.M."/>
            <person name="Hildebrand F."/>
            <person name="Pallen M.J."/>
        </authorList>
    </citation>
    <scope>NUCLEOTIDE SEQUENCE [LARGE SCALE GENOMIC DNA]</scope>
    <source>
        <strain evidence="2 3">Sa1CVN1</strain>
    </source>
</reference>
<dbReference type="GO" id="GO:0016740">
    <property type="term" value="F:transferase activity"/>
    <property type="evidence" value="ECO:0007669"/>
    <property type="project" value="UniProtKB-KW"/>
</dbReference>